<dbReference type="EMBL" id="JADPKZ010000041">
    <property type="protein sequence ID" value="MBF8378111.1"/>
    <property type="molecule type" value="Genomic_DNA"/>
</dbReference>
<dbReference type="InterPro" id="IPR050266">
    <property type="entry name" value="AB_hydrolase_sf"/>
</dbReference>
<dbReference type="InterPro" id="IPR036388">
    <property type="entry name" value="WH-like_DNA-bd_sf"/>
</dbReference>
<evidence type="ECO:0000259" key="3">
    <source>
        <dbReference type="Pfam" id="PF12697"/>
    </source>
</evidence>
<dbReference type="PANTHER" id="PTHR43798">
    <property type="entry name" value="MONOACYLGLYCEROL LIPASE"/>
    <property type="match status" value="1"/>
</dbReference>
<dbReference type="SUPFAM" id="SSF46894">
    <property type="entry name" value="C-terminal effector domain of the bipartite response regulators"/>
    <property type="match status" value="1"/>
</dbReference>
<keyword evidence="1" id="KW-0805">Transcription regulation</keyword>
<name>A0ABS0F470_9BACL</name>
<keyword evidence="2" id="KW-0804">Transcription</keyword>
<evidence type="ECO:0000256" key="1">
    <source>
        <dbReference type="ARBA" id="ARBA00023015"/>
    </source>
</evidence>
<dbReference type="Gene3D" id="3.40.50.1820">
    <property type="entry name" value="alpha/beta hydrolase"/>
    <property type="match status" value="1"/>
</dbReference>
<organism evidence="4 5">
    <name type="scientific">Alicyclobacillus mali</name>
    <name type="common">ex Roth et al. 2021</name>
    <dbReference type="NCBI Taxonomy" id="1123961"/>
    <lineage>
        <taxon>Bacteria</taxon>
        <taxon>Bacillati</taxon>
        <taxon>Bacillota</taxon>
        <taxon>Bacilli</taxon>
        <taxon>Bacillales</taxon>
        <taxon>Alicyclobacillaceae</taxon>
        <taxon>Alicyclobacillus</taxon>
    </lineage>
</organism>
<dbReference type="InterPro" id="IPR029058">
    <property type="entry name" value="AB_hydrolase_fold"/>
</dbReference>
<feature type="domain" description="AB hydrolase-1" evidence="3">
    <location>
        <begin position="18"/>
        <end position="245"/>
    </location>
</feature>
<accession>A0ABS0F470</accession>
<dbReference type="InterPro" id="IPR000073">
    <property type="entry name" value="AB_hydrolase_1"/>
</dbReference>
<dbReference type="InterPro" id="IPR016032">
    <property type="entry name" value="Sig_transdc_resp-reg_C-effctor"/>
</dbReference>
<dbReference type="Proteomes" id="UP000642910">
    <property type="component" value="Unassembled WGS sequence"/>
</dbReference>
<comment type="caution">
    <text evidence="4">The sequence shown here is derived from an EMBL/GenBank/DDBJ whole genome shotgun (WGS) entry which is preliminary data.</text>
</comment>
<keyword evidence="5" id="KW-1185">Reference proteome</keyword>
<dbReference type="GO" id="GO:0016787">
    <property type="term" value="F:hydrolase activity"/>
    <property type="evidence" value="ECO:0007669"/>
    <property type="project" value="UniProtKB-KW"/>
</dbReference>
<proteinExistence type="predicted"/>
<gene>
    <name evidence="4" type="ORF">IW967_09600</name>
</gene>
<keyword evidence="4" id="KW-0378">Hydrolase</keyword>
<dbReference type="Gene3D" id="1.10.10.10">
    <property type="entry name" value="Winged helix-like DNA-binding domain superfamily/Winged helix DNA-binding domain"/>
    <property type="match status" value="1"/>
</dbReference>
<sequence>MSGPAIHEARTDKRPVFILIPGLGMNCSAYSDLAPFLSSHGHVVYYDFPGHGSRTQVEFKRNVDWGSLISDVISYLRNLNQPPYHVIGHGFGGTTALRLAKFIPEWIATLTILSPHASHGAKMGTEFVEIINQINTTQSLKPMWDMLAHVLVRNPTAPYLEHIKKMNASVNPHFYVKLLKLAYETSNPRDFAGVDRPTLFIQGEFDPLAVIHLSRLLVNQPKAKVWTCPNASNLVHMEQPEAVAREILKFVLGSEADRKFSDNLSTVNRYLIHNDDDVKKHIYVHCLNEFYVTVNHDTIRHGWERRHAQILMLYLALHRRASRDTLCEVIWPDEDPAKSRLRLRVSLHYLRALLGEHGDILHTTKDFVELRGHVVCDVADLLDRLKVLREMDSETRAISAKELVRQLPLRIMPSMYHPFAIRIQQMLEFEIEHLID</sequence>
<dbReference type="PANTHER" id="PTHR43798:SF5">
    <property type="entry name" value="MONOACYLGLYCEROL LIPASE ABHD6"/>
    <property type="match status" value="1"/>
</dbReference>
<reference evidence="4 5" key="1">
    <citation type="submission" date="2020-11" db="EMBL/GenBank/DDBJ databases">
        <title>Genomic insight of Alicyclobacillus mali FL 18 reveals a new arsenic-resistant strain, with potential in environmental biotechnology.</title>
        <authorList>
            <person name="Fiorentino G."/>
            <person name="Gallo G."/>
            <person name="Aulitto M."/>
        </authorList>
    </citation>
    <scope>NUCLEOTIDE SEQUENCE [LARGE SCALE GENOMIC DNA]</scope>
    <source>
        <strain evidence="4 5">FL 18</strain>
    </source>
</reference>
<dbReference type="SUPFAM" id="SSF53474">
    <property type="entry name" value="alpha/beta-Hydrolases"/>
    <property type="match status" value="1"/>
</dbReference>
<evidence type="ECO:0000313" key="5">
    <source>
        <dbReference type="Proteomes" id="UP000642910"/>
    </source>
</evidence>
<protein>
    <submittedName>
        <fullName evidence="4">Alpha/beta fold hydrolase</fullName>
    </submittedName>
</protein>
<dbReference type="Pfam" id="PF12697">
    <property type="entry name" value="Abhydrolase_6"/>
    <property type="match status" value="1"/>
</dbReference>
<evidence type="ECO:0000313" key="4">
    <source>
        <dbReference type="EMBL" id="MBF8378111.1"/>
    </source>
</evidence>
<dbReference type="RefSeq" id="WP_082744133.1">
    <property type="nucleotide sequence ID" value="NZ_JADPKZ010000041.1"/>
</dbReference>
<evidence type="ECO:0000256" key="2">
    <source>
        <dbReference type="ARBA" id="ARBA00023163"/>
    </source>
</evidence>